<accession>A0AAV1QG42</accession>
<protein>
    <submittedName>
        <fullName evidence="2">Histone H3.v1-like</fullName>
    </submittedName>
</protein>
<dbReference type="PANTHER" id="PTHR36290">
    <property type="entry name" value="RIKEN CDNA D630039A03 GENE"/>
    <property type="match status" value="1"/>
</dbReference>
<dbReference type="EMBL" id="CAWUFR010001031">
    <property type="protein sequence ID" value="CAK6982485.1"/>
    <property type="molecule type" value="Genomic_DNA"/>
</dbReference>
<comment type="caution">
    <text evidence="2">The sequence shown here is derived from an EMBL/GenBank/DDBJ whole genome shotgun (WGS) entry which is preliminary data.</text>
</comment>
<evidence type="ECO:0000313" key="2">
    <source>
        <dbReference type="EMBL" id="CAK6982485.1"/>
    </source>
</evidence>
<name>A0AAV1QG42_SCOSC</name>
<gene>
    <name evidence="2" type="ORF">FSCOSCO3_A022522</name>
</gene>
<evidence type="ECO:0000256" key="1">
    <source>
        <dbReference type="SAM" id="MobiDB-lite"/>
    </source>
</evidence>
<keyword evidence="3" id="KW-1185">Reference proteome</keyword>
<dbReference type="Proteomes" id="UP001314229">
    <property type="component" value="Unassembled WGS sequence"/>
</dbReference>
<reference evidence="2 3" key="1">
    <citation type="submission" date="2024-01" db="EMBL/GenBank/DDBJ databases">
        <authorList>
            <person name="Alioto T."/>
            <person name="Alioto T."/>
            <person name="Gomez Garrido J."/>
        </authorList>
    </citation>
    <scope>NUCLEOTIDE SEQUENCE [LARGE SCALE GENOMIC DNA]</scope>
</reference>
<feature type="compositionally biased region" description="Low complexity" evidence="1">
    <location>
        <begin position="120"/>
        <end position="142"/>
    </location>
</feature>
<proteinExistence type="predicted"/>
<feature type="compositionally biased region" description="Polar residues" evidence="1">
    <location>
        <begin position="192"/>
        <end position="203"/>
    </location>
</feature>
<feature type="region of interest" description="Disordered" evidence="1">
    <location>
        <begin position="120"/>
        <end position="224"/>
    </location>
</feature>
<organism evidence="2 3">
    <name type="scientific">Scomber scombrus</name>
    <name type="common">Atlantic mackerel</name>
    <name type="synonym">Scomber vernalis</name>
    <dbReference type="NCBI Taxonomy" id="13677"/>
    <lineage>
        <taxon>Eukaryota</taxon>
        <taxon>Metazoa</taxon>
        <taxon>Chordata</taxon>
        <taxon>Craniata</taxon>
        <taxon>Vertebrata</taxon>
        <taxon>Euteleostomi</taxon>
        <taxon>Actinopterygii</taxon>
        <taxon>Neopterygii</taxon>
        <taxon>Teleostei</taxon>
        <taxon>Neoteleostei</taxon>
        <taxon>Acanthomorphata</taxon>
        <taxon>Pelagiaria</taxon>
        <taxon>Scombriformes</taxon>
        <taxon>Scombridae</taxon>
        <taxon>Scomber</taxon>
    </lineage>
</organism>
<feature type="compositionally biased region" description="Polar residues" evidence="1">
    <location>
        <begin position="88"/>
        <end position="101"/>
    </location>
</feature>
<sequence>MSCSCCCCVAPGGELLQGTNRKKRLLVREEEEEEEEEEDRRNMDISALTAQYRSSRERQKQHTQVLLFKQVSEDLSDAVNIISVTQGLSSWEPKSSPSPLGSTPDPWHVHLSLHRRSCPTISISLPTSSSETTNSRRGSSSSEESRCRKLSLASEQNPRGEDPPDGLVCGSFSDSPEYSAVSPDGSSSSSSNLTENHSATLQTSSSGAAWSSSRKSSGLGPRFTRQLSLGGVGSSANQNYYPFPNRKAPRISEAAKKLGMYSSF</sequence>
<dbReference type="AlphaFoldDB" id="A0AAV1QG42"/>
<feature type="compositionally biased region" description="Low complexity" evidence="1">
    <location>
        <begin position="204"/>
        <end position="218"/>
    </location>
</feature>
<dbReference type="PANTHER" id="PTHR36290:SF1">
    <property type="entry name" value="RIKEN CDNA D630039A03 GENE"/>
    <property type="match status" value="1"/>
</dbReference>
<evidence type="ECO:0000313" key="3">
    <source>
        <dbReference type="Proteomes" id="UP001314229"/>
    </source>
</evidence>
<feature type="compositionally biased region" description="Acidic residues" evidence="1">
    <location>
        <begin position="29"/>
        <end position="38"/>
    </location>
</feature>
<feature type="region of interest" description="Disordered" evidence="1">
    <location>
        <begin position="88"/>
        <end position="107"/>
    </location>
</feature>
<feature type="region of interest" description="Disordered" evidence="1">
    <location>
        <begin position="26"/>
        <end position="46"/>
    </location>
</feature>